<dbReference type="AlphaFoldDB" id="A0A2Z2NMN2"/>
<dbReference type="EMBL" id="CP018632">
    <property type="protein sequence ID" value="ASJ72479.1"/>
    <property type="molecule type" value="Genomic_DNA"/>
</dbReference>
<dbReference type="SUPFAM" id="SSF53850">
    <property type="entry name" value="Periplasmic binding protein-like II"/>
    <property type="match status" value="1"/>
</dbReference>
<protein>
    <submittedName>
        <fullName evidence="5">Lysine/arginine/ornithine-binding periplasmic protein</fullName>
    </submittedName>
</protein>
<reference evidence="5 6" key="1">
    <citation type="submission" date="2016-12" db="EMBL/GenBank/DDBJ databases">
        <authorList>
            <person name="Song W.-J."/>
            <person name="Kurnit D.M."/>
        </authorList>
    </citation>
    <scope>NUCLEOTIDE SEQUENCE [LARGE SCALE GENOMIC DNA]</scope>
    <source>
        <strain evidence="5 6">IMCC3135</strain>
    </source>
</reference>
<sequence length="255" mass="27853">MKKLFVSLATVMLGFVGSPVMAELRLGLDSAPYPPFYQTDSNGNLVGWEVEIGDALCAAMQEECVWVPVAWDGLIPALLAKKIDGILGSMSITAEREKTISFSDKYYNTPSAIVALKTSSISDSPESVKGKIIGVQVATTNQNYVQKYLEDSADSIKIYQDFNEHNQDLIAGRIDAAVGDSLAFEAFLNSAEGEQFEVKSLLSDDIVFGPGIGVGLRKGDDELEERFNNAIKQIREDGTYETISASYFDFNIFGE</sequence>
<dbReference type="Pfam" id="PF00497">
    <property type="entry name" value="SBP_bac_3"/>
    <property type="match status" value="1"/>
</dbReference>
<feature type="domain" description="Solute-binding protein family 3/N-terminal" evidence="4">
    <location>
        <begin position="23"/>
        <end position="251"/>
    </location>
</feature>
<feature type="chain" id="PRO_5016310682" evidence="3">
    <location>
        <begin position="23"/>
        <end position="255"/>
    </location>
</feature>
<dbReference type="KEGG" id="gai:IMCC3135_11955"/>
<dbReference type="SMART" id="SM00062">
    <property type="entry name" value="PBPb"/>
    <property type="match status" value="1"/>
</dbReference>
<evidence type="ECO:0000256" key="1">
    <source>
        <dbReference type="ARBA" id="ARBA00010333"/>
    </source>
</evidence>
<dbReference type="RefSeq" id="WP_088917785.1">
    <property type="nucleotide sequence ID" value="NZ_CP018632.1"/>
</dbReference>
<dbReference type="InterPro" id="IPR001638">
    <property type="entry name" value="Solute-binding_3/MltF_N"/>
</dbReference>
<accession>A0A2Z2NMN2</accession>
<keyword evidence="2 3" id="KW-0732">Signal</keyword>
<dbReference type="PANTHER" id="PTHR35936:SF17">
    <property type="entry name" value="ARGININE-BINDING EXTRACELLULAR PROTEIN ARTP"/>
    <property type="match status" value="1"/>
</dbReference>
<proteinExistence type="inferred from homology"/>
<name>A0A2Z2NMN2_9GAMM</name>
<organism evidence="5 6">
    <name type="scientific">Granulosicoccus antarcticus IMCC3135</name>
    <dbReference type="NCBI Taxonomy" id="1192854"/>
    <lineage>
        <taxon>Bacteria</taxon>
        <taxon>Pseudomonadati</taxon>
        <taxon>Pseudomonadota</taxon>
        <taxon>Gammaproteobacteria</taxon>
        <taxon>Chromatiales</taxon>
        <taxon>Granulosicoccaceae</taxon>
        <taxon>Granulosicoccus</taxon>
    </lineage>
</organism>
<dbReference type="Gene3D" id="3.40.190.10">
    <property type="entry name" value="Periplasmic binding protein-like II"/>
    <property type="match status" value="2"/>
</dbReference>
<dbReference type="OrthoDB" id="9768183at2"/>
<evidence type="ECO:0000256" key="2">
    <source>
        <dbReference type="ARBA" id="ARBA00022729"/>
    </source>
</evidence>
<evidence type="ECO:0000256" key="3">
    <source>
        <dbReference type="SAM" id="SignalP"/>
    </source>
</evidence>
<feature type="signal peptide" evidence="3">
    <location>
        <begin position="1"/>
        <end position="22"/>
    </location>
</feature>
<evidence type="ECO:0000259" key="4">
    <source>
        <dbReference type="SMART" id="SM00062"/>
    </source>
</evidence>
<dbReference type="PANTHER" id="PTHR35936">
    <property type="entry name" value="MEMBRANE-BOUND LYTIC MUREIN TRANSGLYCOSYLASE F"/>
    <property type="match status" value="1"/>
</dbReference>
<gene>
    <name evidence="5" type="primary">argT_2</name>
    <name evidence="5" type="ORF">IMCC3135_11955</name>
</gene>
<evidence type="ECO:0000313" key="6">
    <source>
        <dbReference type="Proteomes" id="UP000250079"/>
    </source>
</evidence>
<comment type="similarity">
    <text evidence="1">Belongs to the bacterial solute-binding protein 3 family.</text>
</comment>
<dbReference type="Proteomes" id="UP000250079">
    <property type="component" value="Chromosome"/>
</dbReference>
<evidence type="ECO:0000313" key="5">
    <source>
        <dbReference type="EMBL" id="ASJ72479.1"/>
    </source>
</evidence>
<keyword evidence="6" id="KW-1185">Reference proteome</keyword>